<organism evidence="1 2">
    <name type="scientific">Plectonema cf. radiosum LEGE 06105</name>
    <dbReference type="NCBI Taxonomy" id="945769"/>
    <lineage>
        <taxon>Bacteria</taxon>
        <taxon>Bacillati</taxon>
        <taxon>Cyanobacteriota</taxon>
        <taxon>Cyanophyceae</taxon>
        <taxon>Oscillatoriophycideae</taxon>
        <taxon>Oscillatoriales</taxon>
        <taxon>Microcoleaceae</taxon>
        <taxon>Plectonema</taxon>
    </lineage>
</organism>
<dbReference type="RefSeq" id="WP_193921647.1">
    <property type="nucleotide sequence ID" value="NZ_JADEWL010000051.1"/>
</dbReference>
<dbReference type="PANTHER" id="PTHR36155:SF1">
    <property type="entry name" value="BLL5354 PROTEIN"/>
    <property type="match status" value="1"/>
</dbReference>
<keyword evidence="1" id="KW-0808">Transferase</keyword>
<dbReference type="SUPFAM" id="SSF103165">
    <property type="entry name" value="Ta1353-like"/>
    <property type="match status" value="1"/>
</dbReference>
<accession>A0A8J7F8L5</accession>
<evidence type="ECO:0000313" key="2">
    <source>
        <dbReference type="Proteomes" id="UP000620559"/>
    </source>
</evidence>
<evidence type="ECO:0000313" key="1">
    <source>
        <dbReference type="EMBL" id="MBE9214149.1"/>
    </source>
</evidence>
<proteinExistence type="predicted"/>
<name>A0A8J7F8L5_9CYAN</name>
<protein>
    <submittedName>
        <fullName evidence="1">Adenosine-specific kinase</fullName>
    </submittedName>
</protein>
<keyword evidence="1" id="KW-0418">Kinase</keyword>
<dbReference type="InterPro" id="IPR036902">
    <property type="entry name" value="Ta1353-like_sf"/>
</dbReference>
<dbReference type="AlphaFoldDB" id="A0A8J7F8L5"/>
<reference evidence="1" key="1">
    <citation type="submission" date="2020-10" db="EMBL/GenBank/DDBJ databases">
        <authorList>
            <person name="Castelo-Branco R."/>
            <person name="Eusebio N."/>
            <person name="Adriana R."/>
            <person name="Vieira A."/>
            <person name="Brugerolle De Fraissinette N."/>
            <person name="Rezende De Castro R."/>
            <person name="Schneider M.P."/>
            <person name="Vasconcelos V."/>
            <person name="Leao P.N."/>
        </authorList>
    </citation>
    <scope>NUCLEOTIDE SEQUENCE</scope>
    <source>
        <strain evidence="1">LEGE 06105</strain>
    </source>
</reference>
<dbReference type="Proteomes" id="UP000620559">
    <property type="component" value="Unassembled WGS sequence"/>
</dbReference>
<dbReference type="Pfam" id="PF04008">
    <property type="entry name" value="Adenosine_kin"/>
    <property type="match status" value="1"/>
</dbReference>
<dbReference type="EMBL" id="JADEWL010000051">
    <property type="protein sequence ID" value="MBE9214149.1"/>
    <property type="molecule type" value="Genomic_DNA"/>
</dbReference>
<comment type="caution">
    <text evidence="1">The sequence shown here is derived from an EMBL/GenBank/DDBJ whole genome shotgun (WGS) entry which is preliminary data.</text>
</comment>
<sequence length="160" mass="17719">MKIQIVAVEIPEDCNIIIGQSHFIKTVEDLHEVMIQQVTQVKFGLAFCEASGDCLVRLSGNDKFLQTVAQKNALAVACGHCFIILLKNAYPMNFLNTIRQVPEVCTIYCATANPVEVIVVETDQGRGLIGIVDGFSPKGVESSQDMIERKDFLRQIGYKL</sequence>
<dbReference type="InterPro" id="IPR007153">
    <property type="entry name" value="Adenosine_kinase"/>
</dbReference>
<dbReference type="Gene3D" id="3.40.1520.10">
    <property type="entry name" value="Ta1353-like"/>
    <property type="match status" value="1"/>
</dbReference>
<dbReference type="PANTHER" id="PTHR36155">
    <property type="entry name" value="BLL5354 PROTEIN"/>
    <property type="match status" value="1"/>
</dbReference>
<keyword evidence="2" id="KW-1185">Reference proteome</keyword>
<dbReference type="GO" id="GO:0016301">
    <property type="term" value="F:kinase activity"/>
    <property type="evidence" value="ECO:0007669"/>
    <property type="project" value="UniProtKB-KW"/>
</dbReference>
<gene>
    <name evidence="1" type="ORF">IQ247_15990</name>
</gene>